<dbReference type="Gene3D" id="1.20.58.520">
    <property type="entry name" value="Amidohydrolase"/>
    <property type="match status" value="1"/>
</dbReference>
<dbReference type="Gene3D" id="3.30.110.90">
    <property type="entry name" value="Amidohydrolase"/>
    <property type="match status" value="1"/>
</dbReference>
<sequence>MKKSIMALCITLVSIACTPAYSQTAFGDVALTGVTIIDANHQATLTGQTILLKGKIISFIFPDNSQPIAYNFTIIPLKGKYIIPGLIDTHVHMATDPSGIDNRVHALATLNDMLYSGITTVRDMAGDARTLAGLSRDARTGDINSPDIYYSSLMAGPEFFTDPRTATATTGGVPGKMPYMRAVTDSSDLIRAVAEAKGTGATGIKLYANLSAGLVQKITSEAAKQHLTVWGHAWLQDAIPSNLADAGVSSISHAPLLLHETISIVPKEWKSQTHDAAYWDKVTPDLSVLFRLMVTKHTILDATLLTYKKWGESDKTMQYDYQIGKRLTRQAYKAGVIISAGTDDDQEQFVQEEIKLLVTEAQFKPIDALIAATLNGAKALGLENQIGTIEQGKDANLLILDKNPLDNPDNIKAVFMVFKGGRMYKKQ</sequence>
<protein>
    <submittedName>
        <fullName evidence="3">Imidazolonepropionase</fullName>
    </submittedName>
</protein>
<dbReference type="SUPFAM" id="SSF51556">
    <property type="entry name" value="Metallo-dependent hydrolases"/>
    <property type="match status" value="1"/>
</dbReference>
<feature type="domain" description="Amidohydrolase-related" evidence="2">
    <location>
        <begin position="81"/>
        <end position="422"/>
    </location>
</feature>
<evidence type="ECO:0000259" key="2">
    <source>
        <dbReference type="Pfam" id="PF01979"/>
    </source>
</evidence>
<dbReference type="InterPro" id="IPR006680">
    <property type="entry name" value="Amidohydro-rel"/>
</dbReference>
<dbReference type="InterPro" id="IPR011059">
    <property type="entry name" value="Metal-dep_hydrolase_composite"/>
</dbReference>
<dbReference type="PROSITE" id="PS51257">
    <property type="entry name" value="PROKAR_LIPOPROTEIN"/>
    <property type="match status" value="1"/>
</dbReference>
<dbReference type="SUPFAM" id="SSF51338">
    <property type="entry name" value="Composite domain of metallo-dependent hydrolases"/>
    <property type="match status" value="1"/>
</dbReference>
<dbReference type="InterPro" id="IPR051781">
    <property type="entry name" value="Metallo-dep_Hydrolase"/>
</dbReference>
<dbReference type="Gene3D" id="2.30.40.10">
    <property type="entry name" value="Urease, subunit C, domain 1"/>
    <property type="match status" value="1"/>
</dbReference>
<feature type="signal peptide" evidence="1">
    <location>
        <begin position="1"/>
        <end position="22"/>
    </location>
</feature>
<dbReference type="Proteomes" id="UP000215002">
    <property type="component" value="Chromosome"/>
</dbReference>
<dbReference type="EMBL" id="CP022743">
    <property type="protein sequence ID" value="ASU35769.1"/>
    <property type="molecule type" value="Genomic_DNA"/>
</dbReference>
<name>A0A223P0U1_9SPHI</name>
<organism evidence="3 4">
    <name type="scientific">Mucilaginibacter xinganensis</name>
    <dbReference type="NCBI Taxonomy" id="1234841"/>
    <lineage>
        <taxon>Bacteria</taxon>
        <taxon>Pseudomonadati</taxon>
        <taxon>Bacteroidota</taxon>
        <taxon>Sphingobacteriia</taxon>
        <taxon>Sphingobacteriales</taxon>
        <taxon>Sphingobacteriaceae</taxon>
        <taxon>Mucilaginibacter</taxon>
    </lineage>
</organism>
<proteinExistence type="predicted"/>
<keyword evidence="4" id="KW-1185">Reference proteome</keyword>
<dbReference type="AlphaFoldDB" id="A0A223P0U1"/>
<dbReference type="KEGG" id="muc:MuYL_3884"/>
<dbReference type="Gene3D" id="3.40.50.10910">
    <property type="entry name" value="Amidohydrolase"/>
    <property type="match status" value="1"/>
</dbReference>
<evidence type="ECO:0000256" key="1">
    <source>
        <dbReference type="SAM" id="SignalP"/>
    </source>
</evidence>
<dbReference type="RefSeq" id="WP_094571896.1">
    <property type="nucleotide sequence ID" value="NZ_CP022743.1"/>
</dbReference>
<dbReference type="GO" id="GO:0016810">
    <property type="term" value="F:hydrolase activity, acting on carbon-nitrogen (but not peptide) bonds"/>
    <property type="evidence" value="ECO:0007669"/>
    <property type="project" value="InterPro"/>
</dbReference>
<dbReference type="OrthoDB" id="9797498at2"/>
<accession>A0A223P0U1</accession>
<dbReference type="InterPro" id="IPR032466">
    <property type="entry name" value="Metal_Hydrolase"/>
</dbReference>
<dbReference type="Pfam" id="PF01979">
    <property type="entry name" value="Amidohydro_1"/>
    <property type="match status" value="1"/>
</dbReference>
<dbReference type="PANTHER" id="PTHR43135:SF3">
    <property type="entry name" value="ALPHA-D-RIBOSE 1-METHYLPHOSPHONATE 5-TRIPHOSPHATE DIPHOSPHATASE"/>
    <property type="match status" value="1"/>
</dbReference>
<keyword evidence="1" id="KW-0732">Signal</keyword>
<evidence type="ECO:0000313" key="4">
    <source>
        <dbReference type="Proteomes" id="UP000215002"/>
    </source>
</evidence>
<reference evidence="3 4" key="1">
    <citation type="submission" date="2017-08" db="EMBL/GenBank/DDBJ databases">
        <title>Complete genome sequence of Mucilaginibacter sp. strain BJC16-A31.</title>
        <authorList>
            <consortium name="Henan University of Science and Technology"/>
            <person name="You X."/>
        </authorList>
    </citation>
    <scope>NUCLEOTIDE SEQUENCE [LARGE SCALE GENOMIC DNA]</scope>
    <source>
        <strain evidence="3 4">BJC16-A31</strain>
    </source>
</reference>
<feature type="chain" id="PRO_5011968227" evidence="1">
    <location>
        <begin position="23"/>
        <end position="427"/>
    </location>
</feature>
<evidence type="ECO:0000313" key="3">
    <source>
        <dbReference type="EMBL" id="ASU35769.1"/>
    </source>
</evidence>
<gene>
    <name evidence="3" type="ORF">MuYL_3884</name>
</gene>
<dbReference type="PANTHER" id="PTHR43135">
    <property type="entry name" value="ALPHA-D-RIBOSE 1-METHYLPHOSPHONATE 5-TRIPHOSPHATE DIPHOSPHATASE"/>
    <property type="match status" value="1"/>
</dbReference>